<dbReference type="EMBL" id="JACMSC010000019">
    <property type="protein sequence ID" value="KAG6473719.1"/>
    <property type="molecule type" value="Genomic_DNA"/>
</dbReference>
<dbReference type="Proteomes" id="UP000734854">
    <property type="component" value="Unassembled WGS sequence"/>
</dbReference>
<feature type="compositionally biased region" description="Basic and acidic residues" evidence="2">
    <location>
        <begin position="210"/>
        <end position="259"/>
    </location>
</feature>
<comment type="caution">
    <text evidence="3">The sequence shown here is derived from an EMBL/GenBank/DDBJ whole genome shotgun (WGS) entry which is preliminary data.</text>
</comment>
<keyword evidence="4" id="KW-1185">Reference proteome</keyword>
<dbReference type="AlphaFoldDB" id="A0A8J5EE48"/>
<evidence type="ECO:0000256" key="1">
    <source>
        <dbReference type="RuleBase" id="RU362006"/>
    </source>
</evidence>
<comment type="similarity">
    <text evidence="1">Belongs to the DP1 family.</text>
</comment>
<evidence type="ECO:0000313" key="4">
    <source>
        <dbReference type="Proteomes" id="UP000734854"/>
    </source>
</evidence>
<keyword evidence="1" id="KW-0812">Transmembrane</keyword>
<sequence>MEQQVHLSSLFHSSTRAKLPPVPEALQGAHQRLDFHSLLQFLHMLIENLTRLLVILFGYAYPAFDCFNMLEQHPGHTRQLQFWCKYWIIVAILTVIEMLGDFLLPMFPMYNQTKLAFLVYLWHPKTEGADAVYDTFMRPLLMQYEPDIEERFRNLRLKFGRVLIYYLKNFTEKGPILFMEVLRYVVSKASSSTEANKSVSSRSRWSFTNKTEETSTKKKREENISIKKKKEENISMKKKEENISMKKKEETIPKSQEKQGLERLEEIAEILLATSNEKHRRT</sequence>
<name>A0A8J5EE48_ZINOF</name>
<keyword evidence="1" id="KW-0472">Membrane</keyword>
<feature type="transmembrane region" description="Helical" evidence="1">
    <location>
        <begin position="41"/>
        <end position="61"/>
    </location>
</feature>
<gene>
    <name evidence="3" type="ORF">ZIOFF_067636</name>
</gene>
<dbReference type="InterPro" id="IPR004345">
    <property type="entry name" value="TB2_DP1_HVA22"/>
</dbReference>
<dbReference type="GO" id="GO:0016020">
    <property type="term" value="C:membrane"/>
    <property type="evidence" value="ECO:0007669"/>
    <property type="project" value="UniProtKB-SubCell"/>
</dbReference>
<keyword evidence="1" id="KW-1133">Transmembrane helix</keyword>
<evidence type="ECO:0000313" key="3">
    <source>
        <dbReference type="EMBL" id="KAG6473719.1"/>
    </source>
</evidence>
<proteinExistence type="inferred from homology"/>
<reference evidence="3 4" key="1">
    <citation type="submission" date="2020-08" db="EMBL/GenBank/DDBJ databases">
        <title>Plant Genome Project.</title>
        <authorList>
            <person name="Zhang R.-G."/>
        </authorList>
    </citation>
    <scope>NUCLEOTIDE SEQUENCE [LARGE SCALE GENOMIC DNA]</scope>
    <source>
        <tissue evidence="3">Rhizome</tissue>
    </source>
</reference>
<dbReference type="PANTHER" id="PTHR12300">
    <property type="entry name" value="HVA22-LIKE PROTEINS"/>
    <property type="match status" value="1"/>
</dbReference>
<feature type="region of interest" description="Disordered" evidence="2">
    <location>
        <begin position="200"/>
        <end position="259"/>
    </location>
</feature>
<comment type="subcellular location">
    <subcellularLocation>
        <location evidence="1">Membrane</location>
        <topology evidence="1">Multi-pass membrane protein</topology>
    </subcellularLocation>
</comment>
<dbReference type="PANTHER" id="PTHR12300:SF178">
    <property type="entry name" value="HVA22-LIKE PROTEIN"/>
    <property type="match status" value="1"/>
</dbReference>
<protein>
    <recommendedName>
        <fullName evidence="1">HVA22-like protein</fullName>
    </recommendedName>
</protein>
<evidence type="ECO:0000256" key="2">
    <source>
        <dbReference type="SAM" id="MobiDB-lite"/>
    </source>
</evidence>
<feature type="transmembrane region" description="Helical" evidence="1">
    <location>
        <begin position="86"/>
        <end position="104"/>
    </location>
</feature>
<organism evidence="3 4">
    <name type="scientific">Zingiber officinale</name>
    <name type="common">Ginger</name>
    <name type="synonym">Amomum zingiber</name>
    <dbReference type="NCBI Taxonomy" id="94328"/>
    <lineage>
        <taxon>Eukaryota</taxon>
        <taxon>Viridiplantae</taxon>
        <taxon>Streptophyta</taxon>
        <taxon>Embryophyta</taxon>
        <taxon>Tracheophyta</taxon>
        <taxon>Spermatophyta</taxon>
        <taxon>Magnoliopsida</taxon>
        <taxon>Liliopsida</taxon>
        <taxon>Zingiberales</taxon>
        <taxon>Zingiberaceae</taxon>
        <taxon>Zingiber</taxon>
    </lineage>
</organism>
<accession>A0A8J5EE48</accession>
<dbReference type="Pfam" id="PF03134">
    <property type="entry name" value="TB2_DP1_HVA22"/>
    <property type="match status" value="1"/>
</dbReference>